<organism evidence="1 2">
    <name type="scientific">Streptomyces gelaticus</name>
    <dbReference type="NCBI Taxonomy" id="285446"/>
    <lineage>
        <taxon>Bacteria</taxon>
        <taxon>Bacillati</taxon>
        <taxon>Actinomycetota</taxon>
        <taxon>Actinomycetes</taxon>
        <taxon>Kitasatosporales</taxon>
        <taxon>Streptomycetaceae</taxon>
        <taxon>Streptomyces</taxon>
    </lineage>
</organism>
<accession>A0ABQ2W9D7</accession>
<evidence type="ECO:0000313" key="2">
    <source>
        <dbReference type="Proteomes" id="UP000660675"/>
    </source>
</evidence>
<dbReference type="Proteomes" id="UP000660675">
    <property type="component" value="Unassembled WGS sequence"/>
</dbReference>
<sequence>MDPKYINTWSTHVRGAIDNPDTVIHVYLEQFTGGFEGMATRGLAGGAGVHATQQEMAWIARSVIGGRKSWDKIKFYDRNGPISNYPEPKWREGKWYTAWTFEWAP</sequence>
<dbReference type="EMBL" id="BMTF01000080">
    <property type="protein sequence ID" value="GGV97936.1"/>
    <property type="molecule type" value="Genomic_DNA"/>
</dbReference>
<keyword evidence="2" id="KW-1185">Reference proteome</keyword>
<reference evidence="2" key="1">
    <citation type="journal article" date="2019" name="Int. J. Syst. Evol. Microbiol.">
        <title>The Global Catalogue of Microorganisms (GCM) 10K type strain sequencing project: providing services to taxonomists for standard genome sequencing and annotation.</title>
        <authorList>
            <consortium name="The Broad Institute Genomics Platform"/>
            <consortium name="The Broad Institute Genome Sequencing Center for Infectious Disease"/>
            <person name="Wu L."/>
            <person name="Ma J."/>
        </authorList>
    </citation>
    <scope>NUCLEOTIDE SEQUENCE [LARGE SCALE GENOMIC DNA]</scope>
    <source>
        <strain evidence="2">JCM 4376</strain>
    </source>
</reference>
<proteinExistence type="predicted"/>
<evidence type="ECO:0000313" key="1">
    <source>
        <dbReference type="EMBL" id="GGV97936.1"/>
    </source>
</evidence>
<comment type="caution">
    <text evidence="1">The sequence shown here is derived from an EMBL/GenBank/DDBJ whole genome shotgun (WGS) entry which is preliminary data.</text>
</comment>
<name>A0ABQ2W9D7_9ACTN</name>
<protein>
    <submittedName>
        <fullName evidence="1">Uncharacterized protein</fullName>
    </submittedName>
</protein>
<gene>
    <name evidence="1" type="ORF">GCM10015535_69860</name>
</gene>